<dbReference type="Pfam" id="PF04178">
    <property type="entry name" value="Got1"/>
    <property type="match status" value="1"/>
</dbReference>
<evidence type="ECO:0000256" key="1">
    <source>
        <dbReference type="ARBA" id="ARBA00003566"/>
    </source>
</evidence>
<dbReference type="GO" id="GO:0016020">
    <property type="term" value="C:membrane"/>
    <property type="evidence" value="ECO:0007669"/>
    <property type="project" value="UniProtKB-SubCell"/>
</dbReference>
<evidence type="ECO:0000256" key="10">
    <source>
        <dbReference type="SAM" id="MobiDB-lite"/>
    </source>
</evidence>
<gene>
    <name evidence="11" type="ORF">ONB1V03_LOCUS975</name>
</gene>
<dbReference type="Proteomes" id="UP000728032">
    <property type="component" value="Unassembled WGS sequence"/>
</dbReference>
<evidence type="ECO:0000313" key="12">
    <source>
        <dbReference type="Proteomes" id="UP000728032"/>
    </source>
</evidence>
<dbReference type="GO" id="GO:0015031">
    <property type="term" value="P:protein transport"/>
    <property type="evidence" value="ECO:0007669"/>
    <property type="project" value="UniProtKB-KW"/>
</dbReference>
<dbReference type="EMBL" id="OC914943">
    <property type="protein sequence ID" value="CAD7637700.1"/>
    <property type="molecule type" value="Genomic_DNA"/>
</dbReference>
<comment type="similarity">
    <text evidence="8 9">Belongs to the SFT2 family.</text>
</comment>
<evidence type="ECO:0000256" key="6">
    <source>
        <dbReference type="ARBA" id="ARBA00022989"/>
    </source>
</evidence>
<feature type="transmembrane region" description="Helical" evidence="9">
    <location>
        <begin position="129"/>
        <end position="148"/>
    </location>
</feature>
<keyword evidence="6 9" id="KW-1133">Transmembrane helix</keyword>
<dbReference type="GO" id="GO:0016192">
    <property type="term" value="P:vesicle-mediated transport"/>
    <property type="evidence" value="ECO:0007669"/>
    <property type="project" value="InterPro"/>
</dbReference>
<organism evidence="11">
    <name type="scientific">Oppiella nova</name>
    <dbReference type="NCBI Taxonomy" id="334625"/>
    <lineage>
        <taxon>Eukaryota</taxon>
        <taxon>Metazoa</taxon>
        <taxon>Ecdysozoa</taxon>
        <taxon>Arthropoda</taxon>
        <taxon>Chelicerata</taxon>
        <taxon>Arachnida</taxon>
        <taxon>Acari</taxon>
        <taxon>Acariformes</taxon>
        <taxon>Sarcoptiformes</taxon>
        <taxon>Oribatida</taxon>
        <taxon>Brachypylina</taxon>
        <taxon>Oppioidea</taxon>
        <taxon>Oppiidae</taxon>
        <taxon>Oppiella</taxon>
    </lineage>
</organism>
<evidence type="ECO:0000256" key="4">
    <source>
        <dbReference type="ARBA" id="ARBA00022692"/>
    </source>
</evidence>
<accession>A0A7R9Q9W0</accession>
<evidence type="ECO:0000256" key="8">
    <source>
        <dbReference type="ARBA" id="ARBA00025800"/>
    </source>
</evidence>
<proteinExistence type="inferred from homology"/>
<evidence type="ECO:0000313" key="11">
    <source>
        <dbReference type="EMBL" id="CAD7637700.1"/>
    </source>
</evidence>
<dbReference type="PANTHER" id="PTHR23137">
    <property type="entry name" value="VESICLE TRANSPORT PROTEIN-RELATED"/>
    <property type="match status" value="1"/>
</dbReference>
<evidence type="ECO:0000256" key="3">
    <source>
        <dbReference type="ARBA" id="ARBA00022448"/>
    </source>
</evidence>
<name>A0A7R9Q9W0_9ACAR</name>
<feature type="transmembrane region" description="Helical" evidence="9">
    <location>
        <begin position="68"/>
        <end position="91"/>
    </location>
</feature>
<evidence type="ECO:0000256" key="9">
    <source>
        <dbReference type="RuleBase" id="RU363111"/>
    </source>
</evidence>
<dbReference type="InterPro" id="IPR007305">
    <property type="entry name" value="Vesicle_transpt_Got1/SFT2"/>
</dbReference>
<evidence type="ECO:0000256" key="7">
    <source>
        <dbReference type="ARBA" id="ARBA00023136"/>
    </source>
</evidence>
<feature type="transmembrane region" description="Helical" evidence="9">
    <location>
        <begin position="41"/>
        <end position="62"/>
    </location>
</feature>
<reference evidence="11" key="1">
    <citation type="submission" date="2020-11" db="EMBL/GenBank/DDBJ databases">
        <authorList>
            <person name="Tran Van P."/>
        </authorList>
    </citation>
    <scope>NUCLEOTIDE SEQUENCE</scope>
</reference>
<protein>
    <recommendedName>
        <fullName evidence="9">Vesicle transport protein</fullName>
    </recommendedName>
</protein>
<comment type="subcellular location">
    <subcellularLocation>
        <location evidence="2 9">Membrane</location>
        <topology evidence="2 9">Multi-pass membrane protein</topology>
    </subcellularLocation>
</comment>
<keyword evidence="4 9" id="KW-0812">Transmembrane</keyword>
<dbReference type="EMBL" id="CAJPVJ010000118">
    <property type="protein sequence ID" value="CAG2161211.1"/>
    <property type="molecule type" value="Genomic_DNA"/>
</dbReference>
<keyword evidence="12" id="KW-1185">Reference proteome</keyword>
<keyword evidence="3 9" id="KW-0813">Transport</keyword>
<evidence type="ECO:0000256" key="5">
    <source>
        <dbReference type="ARBA" id="ARBA00022927"/>
    </source>
</evidence>
<dbReference type="PANTHER" id="PTHR23137:SF6">
    <property type="entry name" value="VESICLE TRANSPORT PROTEIN"/>
    <property type="match status" value="1"/>
</dbReference>
<dbReference type="InterPro" id="IPR011691">
    <property type="entry name" value="Vesicle_transpt_SFT2"/>
</dbReference>
<keyword evidence="5 9" id="KW-0653">Protein transport</keyword>
<comment type="function">
    <text evidence="1 9">May be involved in fusion of retrograde transport vesicles derived from an endocytic compartment with the Golgi complex.</text>
</comment>
<dbReference type="GO" id="GO:0012505">
    <property type="term" value="C:endomembrane system"/>
    <property type="evidence" value="ECO:0007669"/>
    <property type="project" value="UniProtKB-ARBA"/>
</dbReference>
<keyword evidence="7 9" id="KW-0472">Membrane</keyword>
<feature type="transmembrane region" description="Helical" evidence="9">
    <location>
        <begin position="103"/>
        <end position="123"/>
    </location>
</feature>
<sequence>MDKLRRALSGDESVSGDDEEQGFAAQINSATTLSWSTRIQGFAVCFVLGFVFSILGSALIALPKGLLLFAMFYTIGNLTSMASTMFLMGPFRQLKKMFNETRVLATIGVFVFMILTLLSALWWKRALLAVIFCILQFLAFIWYSLSYIPYARDMVRKTITSCV</sequence>
<dbReference type="OrthoDB" id="73614at2759"/>
<dbReference type="GO" id="GO:0005737">
    <property type="term" value="C:cytoplasm"/>
    <property type="evidence" value="ECO:0007669"/>
    <property type="project" value="UniProtKB-ARBA"/>
</dbReference>
<dbReference type="AlphaFoldDB" id="A0A7R9Q9W0"/>
<feature type="region of interest" description="Disordered" evidence="10">
    <location>
        <begin position="1"/>
        <end position="20"/>
    </location>
</feature>
<evidence type="ECO:0000256" key="2">
    <source>
        <dbReference type="ARBA" id="ARBA00004141"/>
    </source>
</evidence>